<keyword evidence="3" id="KW-1185">Reference proteome</keyword>
<feature type="region of interest" description="Disordered" evidence="1">
    <location>
        <begin position="58"/>
        <end position="77"/>
    </location>
</feature>
<gene>
    <name evidence="2" type="ORF">BDV95DRAFT_594780</name>
</gene>
<reference evidence="2 3" key="1">
    <citation type="submission" date="2020-01" db="EMBL/GenBank/DDBJ databases">
        <authorList>
            <consortium name="DOE Joint Genome Institute"/>
            <person name="Haridas S."/>
            <person name="Albert R."/>
            <person name="Binder M."/>
            <person name="Bloem J."/>
            <person name="Labutti K."/>
            <person name="Salamov A."/>
            <person name="Andreopoulos B."/>
            <person name="Baker S.E."/>
            <person name="Barry K."/>
            <person name="Bills G."/>
            <person name="Bluhm B.H."/>
            <person name="Cannon C."/>
            <person name="Castanera R."/>
            <person name="Culley D.E."/>
            <person name="Daum C."/>
            <person name="Ezra D."/>
            <person name="Gonzalez J.B."/>
            <person name="Henrissat B."/>
            <person name="Kuo A."/>
            <person name="Liang C."/>
            <person name="Lipzen A."/>
            <person name="Lutzoni F."/>
            <person name="Magnuson J."/>
            <person name="Mondo S."/>
            <person name="Nolan M."/>
            <person name="Ohm R."/>
            <person name="Pangilinan J."/>
            <person name="Park H.-J.H."/>
            <person name="Ramirez L."/>
            <person name="Alfaro M."/>
            <person name="Sun H."/>
            <person name="Tritt A."/>
            <person name="Yoshinaga Y."/>
            <person name="Zwiers L.-H.L."/>
            <person name="Turgeon B.G."/>
            <person name="Goodwin S.B."/>
            <person name="Spatafora J.W."/>
            <person name="Crous P.W."/>
            <person name="Grigoriev I.V."/>
        </authorList>
    </citation>
    <scope>NUCLEOTIDE SEQUENCE [LARGE SCALE GENOMIC DNA]</scope>
    <source>
        <strain evidence="2 3">CBS 611.86</strain>
    </source>
</reference>
<accession>A0A7C8I620</accession>
<dbReference type="AlphaFoldDB" id="A0A7C8I620"/>
<evidence type="ECO:0000313" key="3">
    <source>
        <dbReference type="Proteomes" id="UP000481861"/>
    </source>
</evidence>
<dbReference type="EMBL" id="JAADJZ010000011">
    <property type="protein sequence ID" value="KAF2871714.1"/>
    <property type="molecule type" value="Genomic_DNA"/>
</dbReference>
<organism evidence="2 3">
    <name type="scientific">Massariosphaeria phaeospora</name>
    <dbReference type="NCBI Taxonomy" id="100035"/>
    <lineage>
        <taxon>Eukaryota</taxon>
        <taxon>Fungi</taxon>
        <taxon>Dikarya</taxon>
        <taxon>Ascomycota</taxon>
        <taxon>Pezizomycotina</taxon>
        <taxon>Dothideomycetes</taxon>
        <taxon>Pleosporomycetidae</taxon>
        <taxon>Pleosporales</taxon>
        <taxon>Pleosporales incertae sedis</taxon>
        <taxon>Massariosphaeria</taxon>
    </lineage>
</organism>
<feature type="region of interest" description="Disordered" evidence="1">
    <location>
        <begin position="180"/>
        <end position="214"/>
    </location>
</feature>
<comment type="caution">
    <text evidence="2">The sequence shown here is derived from an EMBL/GenBank/DDBJ whole genome shotgun (WGS) entry which is preliminary data.</text>
</comment>
<dbReference type="Proteomes" id="UP000481861">
    <property type="component" value="Unassembled WGS sequence"/>
</dbReference>
<proteinExistence type="predicted"/>
<evidence type="ECO:0000256" key="1">
    <source>
        <dbReference type="SAM" id="MobiDB-lite"/>
    </source>
</evidence>
<evidence type="ECO:0000313" key="2">
    <source>
        <dbReference type="EMBL" id="KAF2871714.1"/>
    </source>
</evidence>
<name>A0A7C8I620_9PLEO</name>
<protein>
    <submittedName>
        <fullName evidence="2">Uncharacterized protein</fullName>
    </submittedName>
</protein>
<sequence length="234" mass="25985">MAPALGRVRVWCGVLVFSSQAGKRTGQFLQGEKVLEYSRTGREDECCCIEILSSVPPPPPAALATTTQRDSETTRQGLKAWRGRRRRIRRTVDGAVCCETPPRPQMHRYTLLQKPSAYLRETPNEQNSKVILNPNRRSTIPVRGRAAQPVANPQPFLVGTREREKKGYTQASKSIVISPPASAPVSALKKARPAAKHTLEESPSPSTPTERERQLRVDTLIRRLLRAVYGIGQG</sequence>